<sequence length="166" mass="17193">MGQDEDAEPLVRRADLCRREQARRRRIAQSPKLSEDGFKAEGDVPGDVFEEDPFRAAFADDAGDLGPEVPGIVGTTAFSGRAEGLAGISGEDGIESPAEGQGVEAAQIGPDRGRGEVSCALGCDEDRPRPVFPFDEGAGVIAGLSEHEAQIKASAASAEGQSVPGT</sequence>
<evidence type="ECO:0000313" key="3">
    <source>
        <dbReference type="Proteomes" id="UP000029858"/>
    </source>
</evidence>
<accession>A0A099GL43</accession>
<name>A0A099GL43_9RHOB</name>
<dbReference type="Proteomes" id="UP000029858">
    <property type="component" value="Unassembled WGS sequence"/>
</dbReference>
<evidence type="ECO:0000256" key="1">
    <source>
        <dbReference type="SAM" id="MobiDB-lite"/>
    </source>
</evidence>
<feature type="region of interest" description="Disordered" evidence="1">
    <location>
        <begin position="21"/>
        <end position="47"/>
    </location>
</feature>
<protein>
    <submittedName>
        <fullName evidence="2">Uncharacterized protein</fullName>
    </submittedName>
</protein>
<dbReference type="EMBL" id="JRKQ01000004">
    <property type="protein sequence ID" value="KGJ23530.1"/>
    <property type="molecule type" value="Genomic_DNA"/>
</dbReference>
<proteinExistence type="predicted"/>
<dbReference type="AntiFam" id="ANF00163">
    <property type="entry name" value="Shadow ORF (opposite pspPIM)"/>
</dbReference>
<reference evidence="2 3" key="2">
    <citation type="submission" date="2014-10" db="EMBL/GenBank/DDBJ databases">
        <title>Paracoccus sanguinis sp. nov., isolated from clinical specimens of New York State patients.</title>
        <authorList>
            <person name="Mingle L.A."/>
            <person name="Cole J.A."/>
            <person name="Lapierre P."/>
            <person name="Musser K.A."/>
        </authorList>
    </citation>
    <scope>NUCLEOTIDE SEQUENCE [LARGE SCALE GENOMIC DNA]</scope>
    <source>
        <strain evidence="2 3">5503</strain>
    </source>
</reference>
<dbReference type="AlphaFoldDB" id="A0A099GL43"/>
<gene>
    <name evidence="2" type="ORF">IX56_01850</name>
</gene>
<comment type="caution">
    <text evidence="2">The sequence shown here is derived from an EMBL/GenBank/DDBJ whole genome shotgun (WGS) entry which is preliminary data.</text>
</comment>
<feature type="compositionally biased region" description="Basic and acidic residues" evidence="1">
    <location>
        <begin position="33"/>
        <end position="42"/>
    </location>
</feature>
<evidence type="ECO:0000313" key="2">
    <source>
        <dbReference type="EMBL" id="KGJ23530.1"/>
    </source>
</evidence>
<organism evidence="2 3">
    <name type="scientific">Paracoccus sanguinis</name>
    <dbReference type="NCBI Taxonomy" id="1545044"/>
    <lineage>
        <taxon>Bacteria</taxon>
        <taxon>Pseudomonadati</taxon>
        <taxon>Pseudomonadota</taxon>
        <taxon>Alphaproteobacteria</taxon>
        <taxon>Rhodobacterales</taxon>
        <taxon>Paracoccaceae</taxon>
        <taxon>Paracoccus</taxon>
    </lineage>
</organism>
<reference evidence="2 3" key="1">
    <citation type="submission" date="2014-09" db="EMBL/GenBank/DDBJ databases">
        <authorList>
            <person name="McGinnis J.M."/>
            <person name="Wolfgang W.J."/>
        </authorList>
    </citation>
    <scope>NUCLEOTIDE SEQUENCE [LARGE SCALE GENOMIC DNA]</scope>
    <source>
        <strain evidence="2 3">5503</strain>
    </source>
</reference>